<feature type="transmembrane region" description="Helical" evidence="1">
    <location>
        <begin position="170"/>
        <end position="191"/>
    </location>
</feature>
<keyword evidence="1" id="KW-0472">Membrane</keyword>
<reference evidence="2 3" key="1">
    <citation type="submission" date="2024-10" db="EMBL/GenBank/DDBJ databases">
        <title>Updated reference genomes for cyclostephanoid diatoms.</title>
        <authorList>
            <person name="Roberts W.R."/>
            <person name="Alverson A.J."/>
        </authorList>
    </citation>
    <scope>NUCLEOTIDE SEQUENCE [LARGE SCALE GENOMIC DNA]</scope>
    <source>
        <strain evidence="2 3">AJA010-31</strain>
    </source>
</reference>
<evidence type="ECO:0000313" key="3">
    <source>
        <dbReference type="Proteomes" id="UP001530400"/>
    </source>
</evidence>
<organism evidence="2 3">
    <name type="scientific">Cyclotella atomus</name>
    <dbReference type="NCBI Taxonomy" id="382360"/>
    <lineage>
        <taxon>Eukaryota</taxon>
        <taxon>Sar</taxon>
        <taxon>Stramenopiles</taxon>
        <taxon>Ochrophyta</taxon>
        <taxon>Bacillariophyta</taxon>
        <taxon>Coscinodiscophyceae</taxon>
        <taxon>Thalassiosirophycidae</taxon>
        <taxon>Stephanodiscales</taxon>
        <taxon>Stephanodiscaceae</taxon>
        <taxon>Cyclotella</taxon>
    </lineage>
</organism>
<accession>A0ABD3QQ04</accession>
<protein>
    <recommendedName>
        <fullName evidence="4">EGF-like domain-containing protein</fullName>
    </recommendedName>
</protein>
<dbReference type="Proteomes" id="UP001530400">
    <property type="component" value="Unassembled WGS sequence"/>
</dbReference>
<keyword evidence="1" id="KW-1133">Transmembrane helix</keyword>
<feature type="transmembrane region" description="Helical" evidence="1">
    <location>
        <begin position="257"/>
        <end position="276"/>
    </location>
</feature>
<dbReference type="EMBL" id="JALLPJ020000101">
    <property type="protein sequence ID" value="KAL3802450.1"/>
    <property type="molecule type" value="Genomic_DNA"/>
</dbReference>
<evidence type="ECO:0000256" key="1">
    <source>
        <dbReference type="SAM" id="Phobius"/>
    </source>
</evidence>
<evidence type="ECO:0000313" key="2">
    <source>
        <dbReference type="EMBL" id="KAL3802450.1"/>
    </source>
</evidence>
<dbReference type="AlphaFoldDB" id="A0ABD3QQ04"/>
<proteinExistence type="predicted"/>
<sequence length="599" mass="66847">MQMITAAPDLAEAVVDKDHISTDAIGDGARVIMSRERKMVQSVRVPDGEDDYNEYVEEPILLPQSTHSLLYTEPMCSVPFAYSVGVFILSNLSLALAMADNLNGGTSENPLNLPVQVDTSVRVSQYVAIMVGLLMEEEIPSSLYLLQMIPKYSLKEQLPSLKYWRFVTSALLRLATGYLFIFNMFLVVAQGTGVLDIFYDCLALQFLQILDNMAFSLAKIGVFGKRLKWATNKKLFETKFEKPPFSSRRGMSLGVKVLYIINLTTMFGGMVVVSFLQGTGALTCPSITVTFPDDIWQDAVVVSNDGEVIQSADLIYSYFNGVYRRNGTHDGLPVYVEQSKILDQEYQTTPPAEIKYCKSEEAWVFMHRNIRKSRSDDDECPWLLRSPVTSEYDILDVSGLWTVWAGSFKQGGTFTVVCSECSDSSNNSDCNFYGQCVDGKCICMGDGDYFGNHCEHKRPCKTLRGDNGDIWSIRTDPDGEEILAYDRPTYIYKSGFNTTLQENETTVLAYTGSRWFAMVVNANRTGSDSGSDRAAREFHAFWNAAYNRLTKFVSDPATDTSPIAVDFYNITSRGSRYGPLGQLTPLTSPPGSGYFECDD</sequence>
<name>A0ABD3QQ04_9STRA</name>
<keyword evidence="1" id="KW-0812">Transmembrane</keyword>
<feature type="transmembrane region" description="Helical" evidence="1">
    <location>
        <begin position="197"/>
        <end position="218"/>
    </location>
</feature>
<evidence type="ECO:0008006" key="4">
    <source>
        <dbReference type="Google" id="ProtNLM"/>
    </source>
</evidence>
<keyword evidence="3" id="KW-1185">Reference proteome</keyword>
<comment type="caution">
    <text evidence="2">The sequence shown here is derived from an EMBL/GenBank/DDBJ whole genome shotgun (WGS) entry which is preliminary data.</text>
</comment>
<gene>
    <name evidence="2" type="ORF">ACHAWO_004752</name>
</gene>